<evidence type="ECO:0000256" key="1">
    <source>
        <dbReference type="SAM" id="SignalP"/>
    </source>
</evidence>
<feature type="chain" id="PRO_5025490527" evidence="1">
    <location>
        <begin position="19"/>
        <end position="59"/>
    </location>
</feature>
<name>A0A6A5SAB3_9PLEO</name>
<reference evidence="2" key="1">
    <citation type="journal article" date="2020" name="Stud. Mycol.">
        <title>101 Dothideomycetes genomes: a test case for predicting lifestyles and emergence of pathogens.</title>
        <authorList>
            <person name="Haridas S."/>
            <person name="Albert R."/>
            <person name="Binder M."/>
            <person name="Bloem J."/>
            <person name="Labutti K."/>
            <person name="Salamov A."/>
            <person name="Andreopoulos B."/>
            <person name="Baker S."/>
            <person name="Barry K."/>
            <person name="Bills G."/>
            <person name="Bluhm B."/>
            <person name="Cannon C."/>
            <person name="Castanera R."/>
            <person name="Culley D."/>
            <person name="Daum C."/>
            <person name="Ezra D."/>
            <person name="Gonzalez J."/>
            <person name="Henrissat B."/>
            <person name="Kuo A."/>
            <person name="Liang C."/>
            <person name="Lipzen A."/>
            <person name="Lutzoni F."/>
            <person name="Magnuson J."/>
            <person name="Mondo S."/>
            <person name="Nolan M."/>
            <person name="Ohm R."/>
            <person name="Pangilinan J."/>
            <person name="Park H.-J."/>
            <person name="Ramirez L."/>
            <person name="Alfaro M."/>
            <person name="Sun H."/>
            <person name="Tritt A."/>
            <person name="Yoshinaga Y."/>
            <person name="Zwiers L.-H."/>
            <person name="Turgeon B."/>
            <person name="Goodwin S."/>
            <person name="Spatafora J."/>
            <person name="Crous P."/>
            <person name="Grigoriev I."/>
        </authorList>
    </citation>
    <scope>NUCLEOTIDE SEQUENCE</scope>
    <source>
        <strain evidence="2">CBS 161.51</strain>
    </source>
</reference>
<accession>A0A6A5SAB3</accession>
<dbReference type="PROSITE" id="PS51257">
    <property type="entry name" value="PROKAR_LIPOPROTEIN"/>
    <property type="match status" value="1"/>
</dbReference>
<organism evidence="2 3">
    <name type="scientific">Clathrospora elynae</name>
    <dbReference type="NCBI Taxonomy" id="706981"/>
    <lineage>
        <taxon>Eukaryota</taxon>
        <taxon>Fungi</taxon>
        <taxon>Dikarya</taxon>
        <taxon>Ascomycota</taxon>
        <taxon>Pezizomycotina</taxon>
        <taxon>Dothideomycetes</taxon>
        <taxon>Pleosporomycetidae</taxon>
        <taxon>Pleosporales</taxon>
        <taxon>Diademaceae</taxon>
        <taxon>Clathrospora</taxon>
    </lineage>
</organism>
<keyword evidence="1" id="KW-0732">Signal</keyword>
<dbReference type="Proteomes" id="UP000800038">
    <property type="component" value="Unassembled WGS sequence"/>
</dbReference>
<gene>
    <name evidence="2" type="ORF">EJ02DRAFT_459519</name>
</gene>
<keyword evidence="3" id="KW-1185">Reference proteome</keyword>
<dbReference type="AlphaFoldDB" id="A0A6A5SAB3"/>
<proteinExistence type="predicted"/>
<evidence type="ECO:0000313" key="3">
    <source>
        <dbReference type="Proteomes" id="UP000800038"/>
    </source>
</evidence>
<sequence>MKFDSSVILASLAACAVAAPAPYPGVAKRWAVRLHLFFSSPAQSHFISQFTRLYLSHLC</sequence>
<dbReference type="EMBL" id="ML976187">
    <property type="protein sequence ID" value="KAF1936464.1"/>
    <property type="molecule type" value="Genomic_DNA"/>
</dbReference>
<protein>
    <submittedName>
        <fullName evidence="2">Uncharacterized protein</fullName>
    </submittedName>
</protein>
<feature type="signal peptide" evidence="1">
    <location>
        <begin position="1"/>
        <end position="18"/>
    </location>
</feature>
<evidence type="ECO:0000313" key="2">
    <source>
        <dbReference type="EMBL" id="KAF1936464.1"/>
    </source>
</evidence>